<protein>
    <submittedName>
        <fullName evidence="1">Uncharacterized protein</fullName>
    </submittedName>
</protein>
<organism evidence="1">
    <name type="scientific">Ixodes ricinus</name>
    <name type="common">Common tick</name>
    <name type="synonym">Acarus ricinus</name>
    <dbReference type="NCBI Taxonomy" id="34613"/>
    <lineage>
        <taxon>Eukaryota</taxon>
        <taxon>Metazoa</taxon>
        <taxon>Ecdysozoa</taxon>
        <taxon>Arthropoda</taxon>
        <taxon>Chelicerata</taxon>
        <taxon>Arachnida</taxon>
        <taxon>Acari</taxon>
        <taxon>Parasitiformes</taxon>
        <taxon>Ixodida</taxon>
        <taxon>Ixodoidea</taxon>
        <taxon>Ixodidae</taxon>
        <taxon>Ixodinae</taxon>
        <taxon>Ixodes</taxon>
    </lineage>
</organism>
<sequence length="69" mass="7517">MQPFKQAKSSTVDNATIQCIVTALIVFVRVPSPNKPVTRDECTKVLRFFFCGIASAGDVKGTKTTRPVT</sequence>
<reference evidence="1" key="1">
    <citation type="submission" date="2019-12" db="EMBL/GenBank/DDBJ databases">
        <title>An insight into the sialome of adult female Ixodes ricinus ticks feeding for 6 days.</title>
        <authorList>
            <person name="Perner J."/>
            <person name="Ribeiro J.M.C."/>
        </authorList>
    </citation>
    <scope>NUCLEOTIDE SEQUENCE</scope>
    <source>
        <strain evidence="1">Semi-engorged</strain>
        <tissue evidence="1">Salivary glands</tissue>
    </source>
</reference>
<proteinExistence type="predicted"/>
<dbReference type="EMBL" id="GIFC01000490">
    <property type="protein sequence ID" value="MXU82573.1"/>
    <property type="molecule type" value="Transcribed_RNA"/>
</dbReference>
<evidence type="ECO:0000313" key="1">
    <source>
        <dbReference type="EMBL" id="MXU82573.1"/>
    </source>
</evidence>
<name>A0A6B0U978_IXORI</name>
<dbReference type="AlphaFoldDB" id="A0A6B0U978"/>
<accession>A0A6B0U978</accession>